<dbReference type="Gene3D" id="3.40.190.170">
    <property type="entry name" value="Bacterial extracellular solute-binding protein, family 7"/>
    <property type="match status" value="1"/>
</dbReference>
<dbReference type="NCBIfam" id="NF037995">
    <property type="entry name" value="TRAP_S1"/>
    <property type="match status" value="1"/>
</dbReference>
<accession>A0A4R2KUE3</accession>
<gene>
    <name evidence="5" type="ORF">EV214_108105</name>
</gene>
<dbReference type="PANTHER" id="PTHR33376">
    <property type="match status" value="1"/>
</dbReference>
<dbReference type="SUPFAM" id="SSF53850">
    <property type="entry name" value="Periplasmic binding protein-like II"/>
    <property type="match status" value="1"/>
</dbReference>
<comment type="caution">
    <text evidence="5">The sequence shown here is derived from an EMBL/GenBank/DDBJ whole genome shotgun (WGS) entry which is preliminary data.</text>
</comment>
<dbReference type="NCBIfam" id="TIGR00787">
    <property type="entry name" value="dctP"/>
    <property type="match status" value="1"/>
</dbReference>
<dbReference type="PROSITE" id="PS51257">
    <property type="entry name" value="PROKAR_LIPOPROTEIN"/>
    <property type="match status" value="1"/>
</dbReference>
<dbReference type="Proteomes" id="UP000294919">
    <property type="component" value="Unassembled WGS sequence"/>
</dbReference>
<evidence type="ECO:0000313" key="6">
    <source>
        <dbReference type="Proteomes" id="UP000294919"/>
    </source>
</evidence>
<sequence length="343" mass="38145">MKKKSIILMVALLVLSLLTACGAPAKDASETAQKTEETKPVVIQIGYGNNPGEPIDLAANEWKKLVEEKSNGTMKIELFPSAQLGSKNDLIDQMLAGDSVITLADGAFYADRGVKDFGIVFGPYLFDSWEECWKLTESDWYKDQSAKLEEKGLKLLASNWMYGDRHTLTTKPVKSVADLKGMKIRVPDNTIQIKGFEALGATPTPMAFGEVYTALQQGTIDGLENPLTVLYNGKFHEVAKYLILDAHVKNFTTWIAGADFFNTLTPEQQEILMETGREAGIYNNEIQEKLNTEALESLKAEGVEVIDINKEEFKEAAMKFYSLPEITSEWSEGLYDTVKKAMK</sequence>
<keyword evidence="5" id="KW-0675">Receptor</keyword>
<dbReference type="InterPro" id="IPR038404">
    <property type="entry name" value="TRAP_DctP_sf"/>
</dbReference>
<dbReference type="PANTHER" id="PTHR33376:SF7">
    <property type="entry name" value="C4-DICARBOXYLATE-BINDING PROTEIN DCTB"/>
    <property type="match status" value="1"/>
</dbReference>
<reference evidence="5 6" key="1">
    <citation type="submission" date="2019-03" db="EMBL/GenBank/DDBJ databases">
        <title>Genomic Encyclopedia of Type Strains, Phase IV (KMG-IV): sequencing the most valuable type-strain genomes for metagenomic binning, comparative biology and taxonomic classification.</title>
        <authorList>
            <person name="Goeker M."/>
        </authorList>
    </citation>
    <scope>NUCLEOTIDE SEQUENCE [LARGE SCALE GENOMIC DNA]</scope>
    <source>
        <strain evidence="5 6">DSM 102940</strain>
    </source>
</reference>
<proteinExistence type="inferred from homology"/>
<dbReference type="Pfam" id="PF03480">
    <property type="entry name" value="DctP"/>
    <property type="match status" value="1"/>
</dbReference>
<keyword evidence="2" id="KW-0813">Transport</keyword>
<dbReference type="CDD" id="cd13669">
    <property type="entry name" value="PBP2_TRAP_TM0322_like"/>
    <property type="match status" value="1"/>
</dbReference>
<evidence type="ECO:0000313" key="5">
    <source>
        <dbReference type="EMBL" id="TCO76502.1"/>
    </source>
</evidence>
<comment type="similarity">
    <text evidence="1">Belongs to the bacterial solute-binding protein 7 family.</text>
</comment>
<dbReference type="InterPro" id="IPR004682">
    <property type="entry name" value="TRAP_DctP"/>
</dbReference>
<keyword evidence="3 4" id="KW-0732">Signal</keyword>
<evidence type="ECO:0000256" key="1">
    <source>
        <dbReference type="ARBA" id="ARBA00009023"/>
    </source>
</evidence>
<keyword evidence="6" id="KW-1185">Reference proteome</keyword>
<dbReference type="EMBL" id="SLWV01000008">
    <property type="protein sequence ID" value="TCO76502.1"/>
    <property type="molecule type" value="Genomic_DNA"/>
</dbReference>
<dbReference type="PIRSF" id="PIRSF006470">
    <property type="entry name" value="DctB"/>
    <property type="match status" value="1"/>
</dbReference>
<dbReference type="GO" id="GO:0055085">
    <property type="term" value="P:transmembrane transport"/>
    <property type="evidence" value="ECO:0007669"/>
    <property type="project" value="InterPro"/>
</dbReference>
<name>A0A4R2KUE3_9FIRM</name>
<evidence type="ECO:0000256" key="3">
    <source>
        <dbReference type="ARBA" id="ARBA00022729"/>
    </source>
</evidence>
<organism evidence="5 6">
    <name type="scientific">Marinisporobacter balticus</name>
    <dbReference type="NCBI Taxonomy" id="2018667"/>
    <lineage>
        <taxon>Bacteria</taxon>
        <taxon>Bacillati</taxon>
        <taxon>Bacillota</taxon>
        <taxon>Clostridia</taxon>
        <taxon>Peptostreptococcales</taxon>
        <taxon>Thermotaleaceae</taxon>
        <taxon>Marinisporobacter</taxon>
    </lineage>
</organism>
<dbReference type="AlphaFoldDB" id="A0A4R2KUE3"/>
<feature type="signal peptide" evidence="4">
    <location>
        <begin position="1"/>
        <end position="25"/>
    </location>
</feature>
<evidence type="ECO:0000256" key="2">
    <source>
        <dbReference type="ARBA" id="ARBA00022448"/>
    </source>
</evidence>
<dbReference type="GO" id="GO:0030288">
    <property type="term" value="C:outer membrane-bounded periplasmic space"/>
    <property type="evidence" value="ECO:0007669"/>
    <property type="project" value="InterPro"/>
</dbReference>
<dbReference type="InterPro" id="IPR018389">
    <property type="entry name" value="DctP_fam"/>
</dbReference>
<dbReference type="RefSeq" id="WP_243116596.1">
    <property type="nucleotide sequence ID" value="NZ_SLWV01000008.1"/>
</dbReference>
<feature type="chain" id="PRO_5020546421" evidence="4">
    <location>
        <begin position="26"/>
        <end position="343"/>
    </location>
</feature>
<protein>
    <submittedName>
        <fullName evidence="5">Tripartite ATP-independent transporter DctP family solute receptor</fullName>
    </submittedName>
</protein>
<evidence type="ECO:0000256" key="4">
    <source>
        <dbReference type="SAM" id="SignalP"/>
    </source>
</evidence>